<evidence type="ECO:0000313" key="12">
    <source>
        <dbReference type="EMBL" id="GGE22475.1"/>
    </source>
</evidence>
<keyword evidence="6" id="KW-0378">Hydrolase</keyword>
<feature type="active site" description="Proton acceptor" evidence="8">
    <location>
        <position position="367"/>
    </location>
</feature>
<evidence type="ECO:0000256" key="3">
    <source>
        <dbReference type="ARBA" id="ARBA00022722"/>
    </source>
</evidence>
<dbReference type="InterPro" id="IPR044925">
    <property type="entry name" value="His-Me_finger_sf"/>
</dbReference>
<dbReference type="EMBL" id="BMKM01000004">
    <property type="protein sequence ID" value="GGE22475.1"/>
    <property type="molecule type" value="Genomic_DNA"/>
</dbReference>
<evidence type="ECO:0000256" key="2">
    <source>
        <dbReference type="ARBA" id="ARBA00010052"/>
    </source>
</evidence>
<dbReference type="Gene3D" id="2.60.40.2620">
    <property type="entry name" value="Fimbrillin-like"/>
    <property type="match status" value="1"/>
</dbReference>
<accession>A0A8H9G1A9</accession>
<dbReference type="Pfam" id="PF01223">
    <property type="entry name" value="Endonuclease_NS"/>
    <property type="match status" value="1"/>
</dbReference>
<reference evidence="12" key="2">
    <citation type="submission" date="2020-09" db="EMBL/GenBank/DDBJ databases">
        <authorList>
            <person name="Sun Q."/>
            <person name="Zhou Y."/>
        </authorList>
    </citation>
    <scope>NUCLEOTIDE SEQUENCE</scope>
    <source>
        <strain evidence="12">CGMCC 1.15966</strain>
    </source>
</reference>
<feature type="domain" description="ENPP1-3/EXOG-like endonuclease/phosphodiesterase" evidence="10">
    <location>
        <begin position="305"/>
        <end position="509"/>
    </location>
</feature>
<dbReference type="GO" id="GO:0016787">
    <property type="term" value="F:hydrolase activity"/>
    <property type="evidence" value="ECO:0007669"/>
    <property type="project" value="UniProtKB-KW"/>
</dbReference>
<dbReference type="SMART" id="SM00892">
    <property type="entry name" value="Endonuclease_NS"/>
    <property type="match status" value="1"/>
</dbReference>
<proteinExistence type="inferred from homology"/>
<evidence type="ECO:0000256" key="7">
    <source>
        <dbReference type="ARBA" id="ARBA00022842"/>
    </source>
</evidence>
<sequence length="520" mass="58144">MIKKLLFILTAAVVLFGSCRKDFIIDQQQQSRVVLFSSKISGQVQTRVSGSSWDNGDSISIFMYEGNTLHLGSIFKGGFNRHFISNSSGNFSPRTGSDSIVFPVGKAANFVGFYPYQETDQLVMKLDISSQENLAGIDYLYGRNSKATNLTSGPVPLVFERIMSKIQVRIPSQGEGVTAKLHGLSTSGSFDLGKGELSVSGGSKEVFGKVVQSGSEAVIEWVIFPGRLQEQSKIVFQNQQGETFTWEIGKQAVSFERGNRYQYTINLSGSGVINPQPNVSYMEIPVISNAGKLEYKFKMTPDGSKRNFSMLYDTENRLAYWVAYPLSRSYLGGQSRTDDWDYDPDFSYGFQPYLKKGFGITGIDRGHQLPSADRTKNYAENATTFYYTNMTAQEATLNQGVWAKLEGKVREWATSSGVDTMYVVTGALIKTKTDSRIEYVQDNNQKQVAKPKSYFKALAVKRGTEYYTIGYYMKNEVTQTNALISSYRMTVSDLEKETGYTFFPGLAEEKKKTINNAIWN</sequence>
<dbReference type="PROSITE" id="PS51257">
    <property type="entry name" value="PROKAR_LIPOPROTEIN"/>
    <property type="match status" value="1"/>
</dbReference>
<evidence type="ECO:0000256" key="8">
    <source>
        <dbReference type="PIRSR" id="PIRSR640255-1"/>
    </source>
</evidence>
<dbReference type="Gene3D" id="2.60.40.2630">
    <property type="match status" value="1"/>
</dbReference>
<dbReference type="AlphaFoldDB" id="A0A8H9G1A9"/>
<gene>
    <name evidence="12" type="ORF">GCM10011516_20200</name>
</gene>
<evidence type="ECO:0008006" key="14">
    <source>
        <dbReference type="Google" id="ProtNLM"/>
    </source>
</evidence>
<keyword evidence="5" id="KW-0255">Endonuclease</keyword>
<evidence type="ECO:0000256" key="5">
    <source>
        <dbReference type="ARBA" id="ARBA00022759"/>
    </source>
</evidence>
<dbReference type="SUPFAM" id="SSF54060">
    <property type="entry name" value="His-Me finger endonucleases"/>
    <property type="match status" value="1"/>
</dbReference>
<dbReference type="CDD" id="cd00091">
    <property type="entry name" value="NUC"/>
    <property type="match status" value="1"/>
</dbReference>
<keyword evidence="13" id="KW-1185">Reference proteome</keyword>
<reference evidence="12" key="1">
    <citation type="journal article" date="2014" name="Int. J. Syst. Evol. Microbiol.">
        <title>Complete genome sequence of Corynebacterium casei LMG S-19264T (=DSM 44701T), isolated from a smear-ripened cheese.</title>
        <authorList>
            <consortium name="US DOE Joint Genome Institute (JGI-PGF)"/>
            <person name="Walter F."/>
            <person name="Albersmeier A."/>
            <person name="Kalinowski J."/>
            <person name="Ruckert C."/>
        </authorList>
    </citation>
    <scope>NUCLEOTIDE SEQUENCE</scope>
    <source>
        <strain evidence="12">CGMCC 1.15966</strain>
    </source>
</reference>
<dbReference type="InterPro" id="IPR044929">
    <property type="entry name" value="DNA/RNA_non-sp_Endonuclease_sf"/>
</dbReference>
<dbReference type="RefSeq" id="WP_182499313.1">
    <property type="nucleotide sequence ID" value="NZ_BMKM01000004.1"/>
</dbReference>
<dbReference type="InterPro" id="IPR001604">
    <property type="entry name" value="Endo_G_ENPP1-like_dom"/>
</dbReference>
<dbReference type="CDD" id="cd13120">
    <property type="entry name" value="BF2867_like_N"/>
    <property type="match status" value="1"/>
</dbReference>
<dbReference type="PANTHER" id="PTHR13966:SF5">
    <property type="entry name" value="ENDONUCLEASE G, MITOCHONDRIAL"/>
    <property type="match status" value="1"/>
</dbReference>
<keyword evidence="4 9" id="KW-0479">Metal-binding</keyword>
<evidence type="ECO:0000256" key="9">
    <source>
        <dbReference type="PIRSR" id="PIRSR640255-2"/>
    </source>
</evidence>
<name>A0A8H9G1A9_9SPHI</name>
<dbReference type="PROSITE" id="PS01070">
    <property type="entry name" value="NUCLEASE_NON_SPEC"/>
    <property type="match status" value="1"/>
</dbReference>
<dbReference type="GO" id="GO:0004519">
    <property type="term" value="F:endonuclease activity"/>
    <property type="evidence" value="ECO:0007669"/>
    <property type="project" value="UniProtKB-KW"/>
</dbReference>
<evidence type="ECO:0000259" key="10">
    <source>
        <dbReference type="SMART" id="SM00477"/>
    </source>
</evidence>
<dbReference type="GO" id="GO:0003676">
    <property type="term" value="F:nucleic acid binding"/>
    <property type="evidence" value="ECO:0007669"/>
    <property type="project" value="InterPro"/>
</dbReference>
<evidence type="ECO:0000256" key="1">
    <source>
        <dbReference type="ARBA" id="ARBA00001946"/>
    </source>
</evidence>
<evidence type="ECO:0000256" key="6">
    <source>
        <dbReference type="ARBA" id="ARBA00022801"/>
    </source>
</evidence>
<dbReference type="InterPro" id="IPR040255">
    <property type="entry name" value="Non-specific_endonuclease"/>
</dbReference>
<dbReference type="InterPro" id="IPR018524">
    <property type="entry name" value="DNA/RNA_endonuclease_AS"/>
</dbReference>
<dbReference type="Proteomes" id="UP000614460">
    <property type="component" value="Unassembled WGS sequence"/>
</dbReference>
<dbReference type="Gene3D" id="3.40.570.10">
    <property type="entry name" value="Extracellular Endonuclease, subunit A"/>
    <property type="match status" value="1"/>
</dbReference>
<comment type="similarity">
    <text evidence="2">Belongs to the DNA/RNA non-specific endonuclease family.</text>
</comment>
<dbReference type="GO" id="GO:0046872">
    <property type="term" value="F:metal ion binding"/>
    <property type="evidence" value="ECO:0007669"/>
    <property type="project" value="UniProtKB-KW"/>
</dbReference>
<keyword evidence="7" id="KW-0460">Magnesium</keyword>
<feature type="binding site" evidence="9">
    <location>
        <position position="398"/>
    </location>
    <ligand>
        <name>Mg(2+)</name>
        <dbReference type="ChEBI" id="CHEBI:18420"/>
        <note>catalytic</note>
    </ligand>
</feature>
<dbReference type="CDD" id="cd13121">
    <property type="entry name" value="BF2867_like_C"/>
    <property type="match status" value="1"/>
</dbReference>
<evidence type="ECO:0000313" key="13">
    <source>
        <dbReference type="Proteomes" id="UP000614460"/>
    </source>
</evidence>
<evidence type="ECO:0000259" key="11">
    <source>
        <dbReference type="SMART" id="SM00892"/>
    </source>
</evidence>
<keyword evidence="3" id="KW-0540">Nuclease</keyword>
<dbReference type="InterPro" id="IPR025049">
    <property type="entry name" value="Mfa-like_1"/>
</dbReference>
<protein>
    <recommendedName>
        <fullName evidence="14">Endonuclease</fullName>
    </recommendedName>
</protein>
<dbReference type="PANTHER" id="PTHR13966">
    <property type="entry name" value="ENDONUCLEASE RELATED"/>
    <property type="match status" value="1"/>
</dbReference>
<dbReference type="InterPro" id="IPR020821">
    <property type="entry name" value="ENPP1-3/EXOG-like_nuc-like"/>
</dbReference>
<evidence type="ECO:0000256" key="4">
    <source>
        <dbReference type="ARBA" id="ARBA00022723"/>
    </source>
</evidence>
<dbReference type="SMART" id="SM00477">
    <property type="entry name" value="NUC"/>
    <property type="match status" value="1"/>
</dbReference>
<comment type="cofactor">
    <cofactor evidence="1">
        <name>Mg(2+)</name>
        <dbReference type="ChEBI" id="CHEBI:18420"/>
    </cofactor>
</comment>
<organism evidence="12 13">
    <name type="scientific">Sphingobacterium cellulitidis</name>
    <dbReference type="NCBI Taxonomy" id="1768011"/>
    <lineage>
        <taxon>Bacteria</taxon>
        <taxon>Pseudomonadati</taxon>
        <taxon>Bacteroidota</taxon>
        <taxon>Sphingobacteriia</taxon>
        <taxon>Sphingobacteriales</taxon>
        <taxon>Sphingobacteriaceae</taxon>
        <taxon>Sphingobacterium</taxon>
    </lineage>
</organism>
<dbReference type="InterPro" id="IPR042278">
    <property type="entry name" value="Mfa-like_1_N"/>
</dbReference>
<feature type="domain" description="DNA/RNA non-specific endonuclease/pyrophosphatase/phosphodiesterase" evidence="11">
    <location>
        <begin position="304"/>
        <end position="509"/>
    </location>
</feature>
<comment type="caution">
    <text evidence="12">The sequence shown here is derived from an EMBL/GenBank/DDBJ whole genome shotgun (WGS) entry which is preliminary data.</text>
</comment>
<dbReference type="Pfam" id="PF13149">
    <property type="entry name" value="Mfa_like_1"/>
    <property type="match status" value="1"/>
</dbReference>